<name>A0ABU3Y6B6_9SPHN</name>
<dbReference type="RefSeq" id="WP_317226090.1">
    <property type="nucleotide sequence ID" value="NZ_JAWJEJ010000001.1"/>
</dbReference>
<accession>A0ABU3Y6B6</accession>
<protein>
    <submittedName>
        <fullName evidence="1">Uncharacterized protein</fullName>
    </submittedName>
</protein>
<comment type="caution">
    <text evidence="1">The sequence shown here is derived from an EMBL/GenBank/DDBJ whole genome shotgun (WGS) entry which is preliminary data.</text>
</comment>
<gene>
    <name evidence="1" type="ORF">RZN05_08015</name>
</gene>
<proteinExistence type="predicted"/>
<organism evidence="1 2">
    <name type="scientific">Sphingomonas agrestis</name>
    <dbReference type="NCBI Taxonomy" id="3080540"/>
    <lineage>
        <taxon>Bacteria</taxon>
        <taxon>Pseudomonadati</taxon>
        <taxon>Pseudomonadota</taxon>
        <taxon>Alphaproteobacteria</taxon>
        <taxon>Sphingomonadales</taxon>
        <taxon>Sphingomonadaceae</taxon>
        <taxon>Sphingomonas</taxon>
    </lineage>
</organism>
<evidence type="ECO:0000313" key="1">
    <source>
        <dbReference type="EMBL" id="MDV3456924.1"/>
    </source>
</evidence>
<keyword evidence="2" id="KW-1185">Reference proteome</keyword>
<reference evidence="1 2" key="1">
    <citation type="submission" date="2023-10" db="EMBL/GenBank/DDBJ databases">
        <title>Sphingomonas sp. HF-S4 16S ribosomal RNA gene Genome sequencing and assembly.</title>
        <authorList>
            <person name="Lee H."/>
        </authorList>
    </citation>
    <scope>NUCLEOTIDE SEQUENCE [LARGE SCALE GENOMIC DNA]</scope>
    <source>
        <strain evidence="1 2">HF-S4</strain>
    </source>
</reference>
<dbReference type="EMBL" id="JAWJEJ010000001">
    <property type="protein sequence ID" value="MDV3456924.1"/>
    <property type="molecule type" value="Genomic_DNA"/>
</dbReference>
<sequence length="49" mass="5507">MSKDYESSVWAQHHADLSGGIAHFFGDILQAFECLVAIEFDAPWERHGS</sequence>
<dbReference type="Proteomes" id="UP001273531">
    <property type="component" value="Unassembled WGS sequence"/>
</dbReference>
<evidence type="ECO:0000313" key="2">
    <source>
        <dbReference type="Proteomes" id="UP001273531"/>
    </source>
</evidence>